<keyword evidence="5 12" id="KW-0067">ATP-binding</keyword>
<dbReference type="InterPro" id="IPR036420">
    <property type="entry name" value="BRCT_dom_sf"/>
</dbReference>
<dbReference type="HOGENOM" id="CLU_250516_0_0_1"/>
<evidence type="ECO:0000313" key="15">
    <source>
        <dbReference type="EMBL" id="EEP80101.1"/>
    </source>
</evidence>
<evidence type="ECO:0000256" key="2">
    <source>
        <dbReference type="ARBA" id="ARBA00022763"/>
    </source>
</evidence>
<dbReference type="SUPFAM" id="SSF52540">
    <property type="entry name" value="P-loop containing nucleoside triphosphate hydrolases"/>
    <property type="match status" value="2"/>
</dbReference>
<reference evidence="16" key="1">
    <citation type="journal article" date="2009" name="Genome Res.">
        <title>Comparative genomic analyses of the human fungal pathogens Coccidioides and their relatives.</title>
        <authorList>
            <person name="Sharpton T.J."/>
            <person name="Stajich J.E."/>
            <person name="Rounsley S.D."/>
            <person name="Gardner M.J."/>
            <person name="Wortman J.R."/>
            <person name="Jordar V.S."/>
            <person name="Maiti R."/>
            <person name="Kodira C.D."/>
            <person name="Neafsey D.E."/>
            <person name="Zeng Q."/>
            <person name="Hung C.-Y."/>
            <person name="McMahan C."/>
            <person name="Muszewska A."/>
            <person name="Grynberg M."/>
            <person name="Mandel M.A."/>
            <person name="Kellner E.M."/>
            <person name="Barker B.M."/>
            <person name="Galgiani J.N."/>
            <person name="Orbach M.J."/>
            <person name="Kirkland T.N."/>
            <person name="Cole G.T."/>
            <person name="Henn M.R."/>
            <person name="Birren B.W."/>
            <person name="Taylor J.W."/>
        </authorList>
    </citation>
    <scope>NUCLEOTIDE SEQUENCE [LARGE SCALE GENOMIC DNA]</scope>
    <source>
        <strain evidence="16">UAMH 1704</strain>
    </source>
</reference>
<comment type="caution">
    <text evidence="12">Lacks conserved residue(s) required for the propagation of feature annotation.</text>
</comment>
<feature type="domain" description="BRCT" evidence="14">
    <location>
        <begin position="1064"/>
        <end position="1149"/>
    </location>
</feature>
<dbReference type="InterPro" id="IPR010285">
    <property type="entry name" value="DNA_helicase_pif1-like_DEAD"/>
</dbReference>
<dbReference type="InterPro" id="IPR027417">
    <property type="entry name" value="P-loop_NTPase"/>
</dbReference>
<comment type="catalytic activity">
    <reaction evidence="12">
        <text>ATP + H2O = ADP + phosphate + H(+)</text>
        <dbReference type="Rhea" id="RHEA:13065"/>
        <dbReference type="ChEBI" id="CHEBI:15377"/>
        <dbReference type="ChEBI" id="CHEBI:15378"/>
        <dbReference type="ChEBI" id="CHEBI:30616"/>
        <dbReference type="ChEBI" id="CHEBI:43474"/>
        <dbReference type="ChEBI" id="CHEBI:456216"/>
        <dbReference type="EC" id="5.6.2.3"/>
    </reaction>
</comment>
<evidence type="ECO:0000259" key="14">
    <source>
        <dbReference type="PROSITE" id="PS50172"/>
    </source>
</evidence>
<evidence type="ECO:0000256" key="7">
    <source>
        <dbReference type="ARBA" id="ARBA00023128"/>
    </source>
</evidence>
<dbReference type="OrthoDB" id="251770at2759"/>
<keyword evidence="8 12" id="KW-0233">DNA recombination</keyword>
<dbReference type="GO" id="GO:0000723">
    <property type="term" value="P:telomere maintenance"/>
    <property type="evidence" value="ECO:0007669"/>
    <property type="project" value="InterPro"/>
</dbReference>
<dbReference type="InterPro" id="IPR048293">
    <property type="entry name" value="PIF1_RRM3_pfh1"/>
</dbReference>
<feature type="DNA-binding region" evidence="12">
    <location>
        <begin position="564"/>
        <end position="583"/>
    </location>
</feature>
<dbReference type="Pfam" id="PF05970">
    <property type="entry name" value="PIF1"/>
    <property type="match status" value="1"/>
</dbReference>
<dbReference type="InParanoid" id="C4JUZ0"/>
<dbReference type="Gene3D" id="3.40.50.10190">
    <property type="entry name" value="BRCT domain"/>
    <property type="match status" value="4"/>
</dbReference>
<evidence type="ECO:0000256" key="10">
    <source>
        <dbReference type="ARBA" id="ARBA00023235"/>
    </source>
</evidence>
<feature type="domain" description="BRCT" evidence="14">
    <location>
        <begin position="698"/>
        <end position="768"/>
    </location>
</feature>
<dbReference type="STRING" id="336963.C4JUZ0"/>
<proteinExistence type="inferred from homology"/>
<dbReference type="Proteomes" id="UP000002058">
    <property type="component" value="Unassembled WGS sequence"/>
</dbReference>
<keyword evidence="3 12" id="KW-0378">Hydrolase</keyword>
<dbReference type="GO" id="GO:0043139">
    <property type="term" value="F:5'-3' DNA helicase activity"/>
    <property type="evidence" value="ECO:0007669"/>
    <property type="project" value="UniProtKB-UniRule"/>
</dbReference>
<dbReference type="EC" id="5.6.2.3" evidence="12"/>
<evidence type="ECO:0000256" key="8">
    <source>
        <dbReference type="ARBA" id="ARBA00023172"/>
    </source>
</evidence>
<dbReference type="GO" id="GO:0003677">
    <property type="term" value="F:DNA binding"/>
    <property type="evidence" value="ECO:0007669"/>
    <property type="project" value="UniProtKB-KW"/>
</dbReference>
<dbReference type="PROSITE" id="PS50172">
    <property type="entry name" value="BRCT"/>
    <property type="match status" value="2"/>
</dbReference>
<feature type="compositionally biased region" description="Basic and acidic residues" evidence="13">
    <location>
        <begin position="66"/>
        <end position="81"/>
    </location>
</feature>
<dbReference type="CDD" id="cd17723">
    <property type="entry name" value="BRCT_Rad4_rpt4"/>
    <property type="match status" value="1"/>
</dbReference>
<evidence type="ECO:0000256" key="1">
    <source>
        <dbReference type="ARBA" id="ARBA00022741"/>
    </source>
</evidence>
<keyword evidence="9 12" id="KW-0234">DNA repair</keyword>
<comment type="cofactor">
    <cofactor evidence="12">
        <name>Mg(2+)</name>
        <dbReference type="ChEBI" id="CHEBI:18420"/>
    </cofactor>
</comment>
<evidence type="ECO:0000256" key="3">
    <source>
        <dbReference type="ARBA" id="ARBA00022801"/>
    </source>
</evidence>
<organism evidence="15 16">
    <name type="scientific">Uncinocarpus reesii (strain UAMH 1704)</name>
    <dbReference type="NCBI Taxonomy" id="336963"/>
    <lineage>
        <taxon>Eukaryota</taxon>
        <taxon>Fungi</taxon>
        <taxon>Dikarya</taxon>
        <taxon>Ascomycota</taxon>
        <taxon>Pezizomycotina</taxon>
        <taxon>Eurotiomycetes</taxon>
        <taxon>Eurotiomycetidae</taxon>
        <taxon>Onygenales</taxon>
        <taxon>Onygenaceae</taxon>
        <taxon>Uncinocarpus</taxon>
    </lineage>
</organism>
<dbReference type="RefSeq" id="XP_002584254.1">
    <property type="nucleotide sequence ID" value="XM_002584208.1"/>
</dbReference>
<keyword evidence="2 12" id="KW-0227">DNA damage</keyword>
<keyword evidence="7 12" id="KW-0496">Mitochondrion</keyword>
<comment type="subunit">
    <text evidence="12">Monomer.</text>
</comment>
<feature type="compositionally biased region" description="Basic and acidic residues" evidence="13">
    <location>
        <begin position="1164"/>
        <end position="1181"/>
    </location>
</feature>
<dbReference type="Gene3D" id="3.40.50.300">
    <property type="entry name" value="P-loop containing nucleotide triphosphate hydrolases"/>
    <property type="match status" value="1"/>
</dbReference>
<comment type="subcellular location">
    <subcellularLocation>
        <location evidence="12">Nucleus</location>
    </subcellularLocation>
    <subcellularLocation>
        <location evidence="12">Mitochondrion</location>
    </subcellularLocation>
</comment>
<dbReference type="GeneID" id="8437996"/>
<keyword evidence="4 12" id="KW-0347">Helicase</keyword>
<dbReference type="Pfam" id="PF12738">
    <property type="entry name" value="PTCB-BRCT"/>
    <property type="match status" value="2"/>
</dbReference>
<keyword evidence="10 12" id="KW-0413">Isomerase</keyword>
<dbReference type="Pfam" id="PF21530">
    <property type="entry name" value="Pif1_2B_dom"/>
    <property type="match status" value="1"/>
</dbReference>
<sequence length="1465" mass="162744">MSSVVGGKPKFELPQSSREPLASLHSTVYFDENDFEDDDKFDFSAPILPPSTNEQPLKASVAVSDNKAKARRVSEDAHVAREAAPPSSVPLPWSSSPPAHFQPPKKRTLPWLEKEPAAPRIEEKNVKTPVAKPTSYAWDKTLSAVKEEQKELRKQQKLRAAIEKQALGLPKPTSRVASIFLSEEQKKLRQKYKKEPDRVAVTASTGLAACNIEGVTLHSFAGVGLGKEDATGLVKRNQKARNRWLRTKVLVIDEISMVDGEFFDKLEEVARKIRNNGRPFGGIQLVVTGDFFQLPPVPDSNREARFAFGANTWNTQKDPEFASMLNELRLGQVSQSTIDTFRQLSRPLNFEDDVEATELFPTRQEVDQANSARMNRLSGDTIPFHAVDSGTIQDVQMRDRLLSNCMAPPVIHLKKGAQVMLIKNMDESLVNGSLGKIVAFMDDMTYDHYTRHEESYHDADHGHEDDEPSRARKKIKSMAYDPKNLGTTTARLWPLVSFVLPDGTERQLLCRPETWKIELPNGEVQAQRAQVPLILAWALSIHKAQGQTLQRVKVDLGRVFEKGQAYVALSRATSTAGLQVTRFESKKVMVHTKVKEFYGNLSTANDASASKSKSKKLTATKSDAGIPGLDNHIYYVWIKYIIPCTASVFCVISLFELKHFPVIQLIQFASGYDKELPLAGMILCCTSILPEQRVRSSRQFEIFALRVLILCLRSKSHLAAIAAQMGATHNYDLTSDVTHLIVGDTNTSKYKYVAQQRSDVKVVTAEWVEAVRASWLLGGDTDIRALEEEHRLPTFVGLTICITGFDDPSHISLRLPGDSQKYKYAMMWNIKVVSLRWLEDSLERGMILDESLYDPLLPLEQQGIGAWNRAAPIQVEKRPKASEITFQRPRKLRRVASVKLGDQNEGIWTDIMGSNSAGLSENELLDDLADATPKPRLQTSIQATRSFASETTFGEPRDSITHGMSVAQAQTVEIPRGIWYKTKFFISGFTTKQNQILKNHILARDGEVAASIEHLLANDAEVDSKQYILVPYSLPQSDIPSTADSEDEVEIVTDMWIEKCLHTFQELSICSTGFTGIDLLHLSKLVTLLGAKYDEYLTPKASVLICNSASPNAEKLRHVRQWNIPAVLADWLWISVQTGDIKPFEPYVIPSRRSSSIDIGTSGGEHRGSKLGRQMEPESSEKVSQQLLKSQAGYGGGPDEDHSPLEAGPETNSRASPTKSPSHSPDLAPPKTDSKEDKPTTSSNSLDFAISELLRQKRSRSKQPSLSDQAAGSNAPPQRRKRLFGRAISNSSLSGPMGMSRASSIDTVNEDGYGSVVDSLNSPSAKGLSKAPSFVSFPPRVAAAKGNANPTEAQQLLENRLHLFRNGLARHESERTEMEDEETPPMTQLGYEDPDAVAMREKVIQRAREKNATEGDIRDENQKGERKSRGGTLVIGQLQDSEQFAGWGSGRRTRSRKAPNIEEDI</sequence>
<feature type="region of interest" description="Disordered" evidence="13">
    <location>
        <begin position="1155"/>
        <end position="1311"/>
    </location>
</feature>
<feature type="region of interest" description="Disordered" evidence="13">
    <location>
        <begin position="40"/>
        <end position="106"/>
    </location>
</feature>
<feature type="compositionally biased region" description="Polar residues" evidence="13">
    <location>
        <begin position="1210"/>
        <end position="1223"/>
    </location>
</feature>
<dbReference type="SUPFAM" id="SSF52113">
    <property type="entry name" value="BRCT domain"/>
    <property type="match status" value="3"/>
</dbReference>
<dbReference type="InterPro" id="IPR051055">
    <property type="entry name" value="PIF1_helicase"/>
</dbReference>
<dbReference type="eggNOG" id="KOG1929">
    <property type="taxonomic scope" value="Eukaryota"/>
</dbReference>
<dbReference type="InterPro" id="IPR049163">
    <property type="entry name" value="Pif1-like_2B_dom"/>
</dbReference>
<dbReference type="CDD" id="cd18809">
    <property type="entry name" value="SF1_C_RecD"/>
    <property type="match status" value="1"/>
</dbReference>
<dbReference type="GO" id="GO:0016887">
    <property type="term" value="F:ATP hydrolysis activity"/>
    <property type="evidence" value="ECO:0007669"/>
    <property type="project" value="RHEA"/>
</dbReference>
<name>C4JUZ0_UNCRE</name>
<dbReference type="KEGG" id="ure:UREG_04943"/>
<comment type="similarity">
    <text evidence="12">Belongs to the helicase family. PIF1 subfamily.</text>
</comment>
<feature type="compositionally biased region" description="Basic and acidic residues" evidence="13">
    <location>
        <begin position="1398"/>
        <end position="1428"/>
    </location>
</feature>
<keyword evidence="1 12" id="KW-0547">Nucleotide-binding</keyword>
<keyword evidence="11 12" id="KW-0539">Nucleus</keyword>
<dbReference type="EMBL" id="CH476617">
    <property type="protein sequence ID" value="EEP80101.1"/>
    <property type="molecule type" value="Genomic_DNA"/>
</dbReference>
<dbReference type="SMART" id="SM00292">
    <property type="entry name" value="BRCT"/>
    <property type="match status" value="2"/>
</dbReference>
<accession>C4JUZ0</accession>
<dbReference type="GO" id="GO:0005739">
    <property type="term" value="C:mitochondrion"/>
    <property type="evidence" value="ECO:0007669"/>
    <property type="project" value="UniProtKB-SubCell"/>
</dbReference>
<dbReference type="eggNOG" id="KOG0987">
    <property type="taxonomic scope" value="Eukaryota"/>
</dbReference>
<dbReference type="PANTHER" id="PTHR47642:SF5">
    <property type="entry name" value="ATP-DEPENDENT DNA HELICASE"/>
    <property type="match status" value="1"/>
</dbReference>
<dbReference type="GO" id="GO:0006281">
    <property type="term" value="P:DNA repair"/>
    <property type="evidence" value="ECO:0007669"/>
    <property type="project" value="UniProtKB-UniRule"/>
</dbReference>
<evidence type="ECO:0000256" key="11">
    <source>
        <dbReference type="ARBA" id="ARBA00023242"/>
    </source>
</evidence>
<dbReference type="InterPro" id="IPR001357">
    <property type="entry name" value="BRCT_dom"/>
</dbReference>
<dbReference type="CDD" id="cd18037">
    <property type="entry name" value="DEXSc_Pif1_like"/>
    <property type="match status" value="1"/>
</dbReference>
<keyword evidence="6 12" id="KW-0238">DNA-binding</keyword>
<feature type="region of interest" description="Disordered" evidence="13">
    <location>
        <begin position="1370"/>
        <end position="1465"/>
    </location>
</feature>
<protein>
    <recommendedName>
        <fullName evidence="12">ATP-dependent DNA helicase PIF1</fullName>
        <ecNumber evidence="12">5.6.2.3</ecNumber>
    </recommendedName>
    <alternativeName>
        <fullName evidence="12">DNA 5'-3' helicase PIF1</fullName>
    </alternativeName>
    <alternativeName>
        <fullName evidence="12">DNA repair and recombination helicase PIF1</fullName>
    </alternativeName>
</protein>
<dbReference type="HAMAP" id="MF_03176">
    <property type="entry name" value="PIF1"/>
    <property type="match status" value="1"/>
</dbReference>
<comment type="function">
    <text evidence="12">DNA-dependent ATPase and 5'-3' DNA helicase required for the maintenance of both mitochondrial and nuclear genome stability.</text>
</comment>
<dbReference type="GO" id="GO:0005524">
    <property type="term" value="F:ATP binding"/>
    <property type="evidence" value="ECO:0007669"/>
    <property type="project" value="UniProtKB-UniRule"/>
</dbReference>
<evidence type="ECO:0000256" key="5">
    <source>
        <dbReference type="ARBA" id="ARBA00022840"/>
    </source>
</evidence>
<dbReference type="GO" id="GO:0005634">
    <property type="term" value="C:nucleus"/>
    <property type="evidence" value="ECO:0007669"/>
    <property type="project" value="UniProtKB-SubCell"/>
</dbReference>
<dbReference type="PANTHER" id="PTHR47642">
    <property type="entry name" value="ATP-DEPENDENT DNA HELICASE"/>
    <property type="match status" value="1"/>
</dbReference>
<evidence type="ECO:0000256" key="9">
    <source>
        <dbReference type="ARBA" id="ARBA00023204"/>
    </source>
</evidence>
<evidence type="ECO:0000313" key="16">
    <source>
        <dbReference type="Proteomes" id="UP000002058"/>
    </source>
</evidence>
<feature type="compositionally biased region" description="Polar residues" evidence="13">
    <location>
        <begin position="1262"/>
        <end position="1276"/>
    </location>
</feature>
<evidence type="ECO:0000256" key="6">
    <source>
        <dbReference type="ARBA" id="ARBA00023125"/>
    </source>
</evidence>
<evidence type="ECO:0000256" key="13">
    <source>
        <dbReference type="SAM" id="MobiDB-lite"/>
    </source>
</evidence>
<evidence type="ECO:0000256" key="12">
    <source>
        <dbReference type="HAMAP-Rule" id="MF_03176"/>
    </source>
</evidence>
<gene>
    <name evidence="12" type="primary">PIF1</name>
    <name evidence="15" type="ORF">UREG_04943</name>
</gene>
<dbReference type="VEuPathDB" id="FungiDB:UREG_04943"/>
<evidence type="ECO:0000256" key="4">
    <source>
        <dbReference type="ARBA" id="ARBA00022806"/>
    </source>
</evidence>
<dbReference type="GO" id="GO:0006310">
    <property type="term" value="P:DNA recombination"/>
    <property type="evidence" value="ECO:0007669"/>
    <property type="project" value="UniProtKB-UniRule"/>
</dbReference>
<keyword evidence="16" id="KW-1185">Reference proteome</keyword>